<dbReference type="Gene3D" id="3.90.740.10">
    <property type="entry name" value="Valyl/Leucyl/Isoleucyl-tRNA synthetase, editing domain"/>
    <property type="match status" value="1"/>
</dbReference>
<dbReference type="GO" id="GO:0002161">
    <property type="term" value="F:aminoacyl-tRNA deacylase activity"/>
    <property type="evidence" value="ECO:0007669"/>
    <property type="project" value="InterPro"/>
</dbReference>
<dbReference type="PRINTS" id="PR00986">
    <property type="entry name" value="TRNASYNTHVAL"/>
</dbReference>
<dbReference type="InterPro" id="IPR001412">
    <property type="entry name" value="aa-tRNA-synth_I_CS"/>
</dbReference>
<dbReference type="GO" id="GO:0005829">
    <property type="term" value="C:cytosol"/>
    <property type="evidence" value="ECO:0007669"/>
    <property type="project" value="TreeGrafter"/>
</dbReference>
<dbReference type="InterPro" id="IPR037118">
    <property type="entry name" value="Val-tRNA_synth_C_sf"/>
</dbReference>
<feature type="compositionally biased region" description="Basic and acidic residues" evidence="16">
    <location>
        <begin position="15"/>
        <end position="24"/>
    </location>
</feature>
<organism evidence="20 21">
    <name type="scientific">Diversispora epigaea</name>
    <dbReference type="NCBI Taxonomy" id="1348612"/>
    <lineage>
        <taxon>Eukaryota</taxon>
        <taxon>Fungi</taxon>
        <taxon>Fungi incertae sedis</taxon>
        <taxon>Mucoromycota</taxon>
        <taxon>Glomeromycotina</taxon>
        <taxon>Glomeromycetes</taxon>
        <taxon>Diversisporales</taxon>
        <taxon>Diversisporaceae</taxon>
        <taxon>Diversispora</taxon>
    </lineage>
</organism>
<dbReference type="FunFam" id="3.90.740.10:FF:000005">
    <property type="entry name" value="Valine--tRNA ligase, mitochondrial"/>
    <property type="match status" value="1"/>
</dbReference>
<feature type="compositionally biased region" description="Basic and acidic residues" evidence="16">
    <location>
        <begin position="44"/>
        <end position="53"/>
    </location>
</feature>
<comment type="similarity">
    <text evidence="3 15">Belongs to the class-I aminoacyl-tRNA synthetase family.</text>
</comment>
<dbReference type="GO" id="GO:0005524">
    <property type="term" value="F:ATP binding"/>
    <property type="evidence" value="ECO:0007669"/>
    <property type="project" value="UniProtKB-KW"/>
</dbReference>
<reference evidence="20 21" key="1">
    <citation type="submission" date="2018-08" db="EMBL/GenBank/DDBJ databases">
        <title>Genome and evolution of the arbuscular mycorrhizal fungus Diversispora epigaea (formerly Glomus versiforme) and its bacterial endosymbionts.</title>
        <authorList>
            <person name="Sun X."/>
            <person name="Fei Z."/>
            <person name="Harrison M."/>
        </authorList>
    </citation>
    <scope>NUCLEOTIDE SEQUENCE [LARGE SCALE GENOMIC DNA]</scope>
    <source>
        <strain evidence="20 21">IT104</strain>
    </source>
</reference>
<dbReference type="SUPFAM" id="SSF52374">
    <property type="entry name" value="Nucleotidylyl transferase"/>
    <property type="match status" value="1"/>
</dbReference>
<gene>
    <name evidence="20" type="ORF">Glove_688g35</name>
</gene>
<dbReference type="Proteomes" id="UP000266861">
    <property type="component" value="Unassembled WGS sequence"/>
</dbReference>
<dbReference type="Gene3D" id="3.40.50.620">
    <property type="entry name" value="HUPs"/>
    <property type="match status" value="2"/>
</dbReference>
<dbReference type="EC" id="6.1.1.9" evidence="4"/>
<feature type="domain" description="Valyl-tRNA synthetase tRNA-binding arm" evidence="19">
    <location>
        <begin position="1007"/>
        <end position="1069"/>
    </location>
</feature>
<evidence type="ECO:0000256" key="13">
    <source>
        <dbReference type="ARBA" id="ARBA00047552"/>
    </source>
</evidence>
<dbReference type="AlphaFoldDB" id="A0A397G2B0"/>
<dbReference type="HAMAP" id="MF_02004">
    <property type="entry name" value="Val_tRNA_synth_type1"/>
    <property type="match status" value="1"/>
</dbReference>
<dbReference type="Gene3D" id="1.10.730.10">
    <property type="entry name" value="Isoleucyl-tRNA Synthetase, Domain 1"/>
    <property type="match status" value="1"/>
</dbReference>
<name>A0A397G2B0_9GLOM</name>
<feature type="domain" description="Methionyl/Valyl/Leucyl/Isoleucyl-tRNA synthetase anticodon-binding" evidence="18">
    <location>
        <begin position="792"/>
        <end position="944"/>
    </location>
</feature>
<keyword evidence="5" id="KW-0963">Cytoplasm</keyword>
<evidence type="ECO:0000256" key="4">
    <source>
        <dbReference type="ARBA" id="ARBA00013169"/>
    </source>
</evidence>
<proteinExistence type="inferred from homology"/>
<dbReference type="NCBIfam" id="NF004349">
    <property type="entry name" value="PRK05729.1"/>
    <property type="match status" value="1"/>
</dbReference>
<dbReference type="PANTHER" id="PTHR11946">
    <property type="entry name" value="VALYL-TRNA SYNTHETASES"/>
    <property type="match status" value="1"/>
</dbReference>
<evidence type="ECO:0000259" key="18">
    <source>
        <dbReference type="Pfam" id="PF08264"/>
    </source>
</evidence>
<evidence type="ECO:0000256" key="10">
    <source>
        <dbReference type="ARBA" id="ARBA00023146"/>
    </source>
</evidence>
<keyword evidence="6 15" id="KW-0436">Ligase</keyword>
<comment type="caution">
    <text evidence="20">The sequence shown here is derived from an EMBL/GenBank/DDBJ whole genome shotgun (WGS) entry which is preliminary data.</text>
</comment>
<evidence type="ECO:0000256" key="6">
    <source>
        <dbReference type="ARBA" id="ARBA00022598"/>
    </source>
</evidence>
<comment type="subcellular location">
    <subcellularLocation>
        <location evidence="2">Cytoplasm</location>
    </subcellularLocation>
    <subcellularLocation>
        <location evidence="1">Mitochondrion</location>
    </subcellularLocation>
</comment>
<dbReference type="InterPro" id="IPR014729">
    <property type="entry name" value="Rossmann-like_a/b/a_fold"/>
</dbReference>
<evidence type="ECO:0000259" key="17">
    <source>
        <dbReference type="Pfam" id="PF00133"/>
    </source>
</evidence>
<dbReference type="FunFam" id="3.40.50.620:FF:000020">
    <property type="entry name" value="Valine--tRNA ligase, mitochondrial"/>
    <property type="match status" value="1"/>
</dbReference>
<protein>
    <recommendedName>
        <fullName evidence="14">Probable valine--tRNA ligase, cytoplasmic</fullName>
        <ecNumber evidence="4">6.1.1.9</ecNumber>
    </recommendedName>
    <alternativeName>
        <fullName evidence="12">Valine--tRNA ligase, mitochondrial</fullName>
    </alternativeName>
    <alternativeName>
        <fullName evidence="11">Valyl-tRNA synthetase</fullName>
    </alternativeName>
</protein>
<dbReference type="Gene3D" id="1.10.287.380">
    <property type="entry name" value="Valyl-tRNA synthetase, C-terminal domain"/>
    <property type="match status" value="1"/>
</dbReference>
<dbReference type="STRING" id="1348612.A0A397G2B0"/>
<evidence type="ECO:0000313" key="20">
    <source>
        <dbReference type="EMBL" id="RHZ45172.1"/>
    </source>
</evidence>
<dbReference type="InterPro" id="IPR009080">
    <property type="entry name" value="tRNAsynth_Ia_anticodon-bd"/>
</dbReference>
<dbReference type="FunFam" id="1.10.730.10:FF:000009">
    <property type="entry name" value="Valine--tRNA ligase, mitochondrial"/>
    <property type="match status" value="1"/>
</dbReference>
<dbReference type="Pfam" id="PF08264">
    <property type="entry name" value="Anticodon_1"/>
    <property type="match status" value="1"/>
</dbReference>
<evidence type="ECO:0000256" key="12">
    <source>
        <dbReference type="ARBA" id="ARBA00040837"/>
    </source>
</evidence>
<evidence type="ECO:0000256" key="16">
    <source>
        <dbReference type="SAM" id="MobiDB-lite"/>
    </source>
</evidence>
<accession>A0A397G2B0</accession>
<keyword evidence="9 15" id="KW-0648">Protein biosynthesis</keyword>
<sequence>MSDSRVSAGNVPKPKNAEKNEAKRQAKLAKFAAKQSKQSNRPSRSKDRSDSRSKSRSNSRSRSRNKEVADTKKKKNKDKKNKGEIQVVAEETLVNNTPVGEKKDMSQPMASAYNPKAVEFAWYSWWEKQGFFKPELSPDGKPNPEGLFVVPVPPPNVTGSLHIGHGLTIAIQDTLVRWNRMLGKTVLYNPGIDHAGISTQSVVEKRLWVENNQTRHDLGREKFIEEVWKWKNLYGNRIHVQMKRLGGSFDWDRAVFTMDEKMSNAVVEAFCRLQEEGIIYRATRLINWCVRLNTALSNLEVENKELSGRTLLSVPGYGLEEKFEFGVLTSFGYPIENSDENIIVATTRPETMLGDAGIAVHPQDERYKHLHGKFAIHPFNGRKIPIILDDIVVDMSFGTGAVKITPAHDFNDYEVGKRHKLGFINIFNDDGTLNENGGPFKGMKRFHVREKVIEALKEKGLFHGTQENPMAIPLCAKSGDVIEPLLKPQWWVSCSDMAAEAMKAVTDEKLRITPKTSEKDWFRWLSNIQDWCISRQLWWGHQVPAYFIKIANRVQDSSDGSYWVSGRNREEALRKAKEKFPDVEFELTQDPDVLDTWFSSGLWPFSIFGWPEKTNDLINFFPTSLLETGWDILFFWVARMVMMGIKLTGQVPFNEIFCHAMIRDAHGRKMSKSLGNVVDPVDVIQGISLERLHAKLYEGNLDKREIEKAKTGQKADFPNGIPECGTDALRFALCAYTSTGRDLNLDILRVEGYRKFCNKLWNATRFALMKLGEDFQPQSSAKKSGKESLPELWILHKLNKAIIDTNKALHERNFMNATTSIYSFWLYELCDIFIEIIKPIVDTDISILENAERKRSVEDTLYTCLEAGLKLLHPFMPFVTEELYQRLPRRPNDNIPTIVRAKYPLEEPEYNDPRAEGQFDLIISIIKAARSLTVEYNIQSNASLFIQVASESSMKVITSQELSIITLIKGVKSVRVFRKDEPIPEGCALSAVNDEINVHLLVKGNVDIDVEVIKFQKKLEKSTQALNSLQKKTQVSDYESKVPLNVREANEAKTKAFQAEIDALNNSIQNFLKLKQ</sequence>
<dbReference type="NCBIfam" id="TIGR00422">
    <property type="entry name" value="valS"/>
    <property type="match status" value="1"/>
</dbReference>
<feature type="compositionally biased region" description="Basic residues" evidence="16">
    <location>
        <begin position="54"/>
        <end position="63"/>
    </location>
</feature>
<evidence type="ECO:0000256" key="2">
    <source>
        <dbReference type="ARBA" id="ARBA00004496"/>
    </source>
</evidence>
<evidence type="ECO:0000256" key="11">
    <source>
        <dbReference type="ARBA" id="ARBA00029936"/>
    </source>
</evidence>
<dbReference type="InterPro" id="IPR002300">
    <property type="entry name" value="aa-tRNA-synth_Ia"/>
</dbReference>
<dbReference type="GO" id="GO:0005739">
    <property type="term" value="C:mitochondrion"/>
    <property type="evidence" value="ECO:0007669"/>
    <property type="project" value="UniProtKB-SubCell"/>
</dbReference>
<evidence type="ECO:0000256" key="8">
    <source>
        <dbReference type="ARBA" id="ARBA00022840"/>
    </source>
</evidence>
<dbReference type="OrthoDB" id="629407at2759"/>
<dbReference type="InterPro" id="IPR002303">
    <property type="entry name" value="Valyl-tRNA_ligase"/>
</dbReference>
<dbReference type="SUPFAM" id="SSF50677">
    <property type="entry name" value="ValRS/IleRS/LeuRS editing domain"/>
    <property type="match status" value="1"/>
</dbReference>
<comment type="catalytic activity">
    <reaction evidence="13">
        <text>tRNA(Val) + L-valine + ATP = L-valyl-tRNA(Val) + AMP + diphosphate</text>
        <dbReference type="Rhea" id="RHEA:10704"/>
        <dbReference type="Rhea" id="RHEA-COMP:9672"/>
        <dbReference type="Rhea" id="RHEA-COMP:9708"/>
        <dbReference type="ChEBI" id="CHEBI:30616"/>
        <dbReference type="ChEBI" id="CHEBI:33019"/>
        <dbReference type="ChEBI" id="CHEBI:57762"/>
        <dbReference type="ChEBI" id="CHEBI:78442"/>
        <dbReference type="ChEBI" id="CHEBI:78537"/>
        <dbReference type="ChEBI" id="CHEBI:456215"/>
        <dbReference type="EC" id="6.1.1.9"/>
    </reaction>
</comment>
<evidence type="ECO:0000313" key="21">
    <source>
        <dbReference type="Proteomes" id="UP000266861"/>
    </source>
</evidence>
<dbReference type="SUPFAM" id="SSF47323">
    <property type="entry name" value="Anticodon-binding domain of a subclass of class I aminoacyl-tRNA synthetases"/>
    <property type="match status" value="1"/>
</dbReference>
<evidence type="ECO:0000256" key="7">
    <source>
        <dbReference type="ARBA" id="ARBA00022741"/>
    </source>
</evidence>
<dbReference type="PANTHER" id="PTHR11946:SF109">
    <property type="entry name" value="VALINE--TRNA LIGASE"/>
    <property type="match status" value="1"/>
</dbReference>
<evidence type="ECO:0000256" key="14">
    <source>
        <dbReference type="ARBA" id="ARBA00072234"/>
    </source>
</evidence>
<dbReference type="FunFam" id="3.40.50.620:FF:000078">
    <property type="entry name" value="Valine--tRNA ligase, mitochondrial"/>
    <property type="match status" value="1"/>
</dbReference>
<dbReference type="GO" id="GO:0004832">
    <property type="term" value="F:valine-tRNA ligase activity"/>
    <property type="evidence" value="ECO:0007669"/>
    <property type="project" value="UniProtKB-EC"/>
</dbReference>
<evidence type="ECO:0000256" key="15">
    <source>
        <dbReference type="RuleBase" id="RU363035"/>
    </source>
</evidence>
<dbReference type="GO" id="GO:0006438">
    <property type="term" value="P:valyl-tRNA aminoacylation"/>
    <property type="evidence" value="ECO:0007669"/>
    <property type="project" value="InterPro"/>
</dbReference>
<keyword evidence="8 15" id="KW-0067">ATP-binding</keyword>
<feature type="domain" description="Aminoacyl-tRNA synthetase class Ia" evidence="17">
    <location>
        <begin position="122"/>
        <end position="746"/>
    </location>
</feature>
<feature type="region of interest" description="Disordered" evidence="16">
    <location>
        <begin position="1"/>
        <end position="87"/>
    </location>
</feature>
<evidence type="ECO:0000256" key="3">
    <source>
        <dbReference type="ARBA" id="ARBA00005594"/>
    </source>
</evidence>
<dbReference type="InterPro" id="IPR009008">
    <property type="entry name" value="Val/Leu/Ile-tRNA-synth_edit"/>
</dbReference>
<evidence type="ECO:0000259" key="19">
    <source>
        <dbReference type="Pfam" id="PF10458"/>
    </source>
</evidence>
<evidence type="ECO:0000256" key="9">
    <source>
        <dbReference type="ARBA" id="ARBA00022917"/>
    </source>
</evidence>
<dbReference type="InterPro" id="IPR019499">
    <property type="entry name" value="Val-tRNA_synth_tRNA-bd"/>
</dbReference>
<dbReference type="Pfam" id="PF00133">
    <property type="entry name" value="tRNA-synt_1"/>
    <property type="match status" value="1"/>
</dbReference>
<dbReference type="CDD" id="cd07962">
    <property type="entry name" value="Anticodon_Ia_Val"/>
    <property type="match status" value="1"/>
</dbReference>
<dbReference type="InterPro" id="IPR013155">
    <property type="entry name" value="M/V/L/I-tRNA-synth_anticd-bd"/>
</dbReference>
<evidence type="ECO:0000256" key="1">
    <source>
        <dbReference type="ARBA" id="ARBA00004173"/>
    </source>
</evidence>
<keyword evidence="21" id="KW-1185">Reference proteome</keyword>
<dbReference type="EMBL" id="PQFF01000554">
    <property type="protein sequence ID" value="RHZ45172.1"/>
    <property type="molecule type" value="Genomic_DNA"/>
</dbReference>
<dbReference type="InterPro" id="IPR033705">
    <property type="entry name" value="Anticodon_Ia_Val"/>
</dbReference>
<keyword evidence="10 15" id="KW-0030">Aminoacyl-tRNA synthetase</keyword>
<dbReference type="PROSITE" id="PS00178">
    <property type="entry name" value="AA_TRNA_LIGASE_I"/>
    <property type="match status" value="1"/>
</dbReference>
<evidence type="ECO:0000256" key="5">
    <source>
        <dbReference type="ARBA" id="ARBA00022490"/>
    </source>
</evidence>
<dbReference type="CDD" id="cd00817">
    <property type="entry name" value="ValRS_core"/>
    <property type="match status" value="1"/>
</dbReference>
<dbReference type="Pfam" id="PF10458">
    <property type="entry name" value="Val_tRNA-synt_C"/>
    <property type="match status" value="1"/>
</dbReference>
<keyword evidence="7 15" id="KW-0547">Nucleotide-binding</keyword>